<gene>
    <name evidence="1" type="ORF">Pfl04_22120</name>
</gene>
<dbReference type="EMBL" id="BONU01000012">
    <property type="protein sequence ID" value="GIG73808.1"/>
    <property type="molecule type" value="Genomic_DNA"/>
</dbReference>
<evidence type="ECO:0000313" key="1">
    <source>
        <dbReference type="EMBL" id="GIG73808.1"/>
    </source>
</evidence>
<reference evidence="1" key="1">
    <citation type="submission" date="2021-01" db="EMBL/GenBank/DDBJ databases">
        <title>Whole genome shotgun sequence of Planosporangium flavigriseum NBRC 105377.</title>
        <authorList>
            <person name="Komaki H."/>
            <person name="Tamura T."/>
        </authorList>
    </citation>
    <scope>NUCLEOTIDE SEQUENCE</scope>
    <source>
        <strain evidence="1">NBRC 105377</strain>
    </source>
</reference>
<accession>A0A8J3LIC1</accession>
<organism evidence="1 2">
    <name type="scientific">Planosporangium flavigriseum</name>
    <dbReference type="NCBI Taxonomy" id="373681"/>
    <lineage>
        <taxon>Bacteria</taxon>
        <taxon>Bacillati</taxon>
        <taxon>Actinomycetota</taxon>
        <taxon>Actinomycetes</taxon>
        <taxon>Micromonosporales</taxon>
        <taxon>Micromonosporaceae</taxon>
        <taxon>Planosporangium</taxon>
    </lineage>
</organism>
<sequence length="204" mass="21048">MSLGRQLSLFGVEGRPASPLDFEGLLAGAGQVVRMGGTARVSIVVDQPWRARALLAEASARGLAATCERVTGERATGEPGGVDGHICFRTAYSSALAALGASWLRGAVKHPPPGFALDGRRLRLWAIAAGERDGASAFALKLGVSDEPMWGVVGAALAAVGLPPVLLGPRAGGPAYRIVGRRRLARLIELVGDPPAGVTGENWI</sequence>
<protein>
    <submittedName>
        <fullName evidence="1">Uncharacterized protein</fullName>
    </submittedName>
</protein>
<comment type="caution">
    <text evidence="1">The sequence shown here is derived from an EMBL/GenBank/DDBJ whole genome shotgun (WGS) entry which is preliminary data.</text>
</comment>
<dbReference type="AlphaFoldDB" id="A0A8J3LIC1"/>
<proteinExistence type="predicted"/>
<keyword evidence="2" id="KW-1185">Reference proteome</keyword>
<dbReference type="Proteomes" id="UP000653674">
    <property type="component" value="Unassembled WGS sequence"/>
</dbReference>
<evidence type="ECO:0000313" key="2">
    <source>
        <dbReference type="Proteomes" id="UP000653674"/>
    </source>
</evidence>
<name>A0A8J3LIC1_9ACTN</name>
<dbReference type="RefSeq" id="WP_168074301.1">
    <property type="nucleotide sequence ID" value="NZ_BAAAQJ010000008.1"/>
</dbReference>